<keyword evidence="9" id="KW-1185">Reference proteome</keyword>
<dbReference type="PANTHER" id="PTHR48111:SF40">
    <property type="entry name" value="PHOSPHATE REGULON TRANSCRIPTIONAL REGULATORY PROTEIN PHOB"/>
    <property type="match status" value="1"/>
</dbReference>
<keyword evidence="2" id="KW-0902">Two-component regulatory system</keyword>
<dbReference type="PROSITE" id="PS51755">
    <property type="entry name" value="OMPR_PHOB"/>
    <property type="match status" value="1"/>
</dbReference>
<keyword evidence="1 4" id="KW-0597">Phosphoprotein</keyword>
<dbReference type="RefSeq" id="WP_209606480.1">
    <property type="nucleotide sequence ID" value="NZ_JAGILA010000010.1"/>
</dbReference>
<evidence type="ECO:0000256" key="4">
    <source>
        <dbReference type="PROSITE-ProRule" id="PRU00169"/>
    </source>
</evidence>
<dbReference type="Gene3D" id="3.40.50.2300">
    <property type="match status" value="1"/>
</dbReference>
<comment type="caution">
    <text evidence="8">The sequence shown here is derived from an EMBL/GenBank/DDBJ whole genome shotgun (WGS) entry which is preliminary data.</text>
</comment>
<evidence type="ECO:0000259" key="6">
    <source>
        <dbReference type="PROSITE" id="PS50110"/>
    </source>
</evidence>
<sequence>MDAASRKEFSQALGRPCLANSPTRSRAICVLEQVALMKPRILIYSQDVEFYLVFSHILAVDGFVVALAGGVEEALALADEWELQAVVLDCQPASAEGSTICARLKRECRNGPLLVVALIAPGAESHHFDLWKAGIDESFVRPMAPAKLLDYLRAKLAPVQPESNGIENGRSLCCGDIEMRLDAQRVCHNGDEIHLGPIEFNLLRHFLQNPGKVFSRDELIGAAWPENIHIGERTVDVHICRLRKTLRPATPIIRTVRSAGYALETSDG</sequence>
<dbReference type="CDD" id="cd00383">
    <property type="entry name" value="trans_reg_C"/>
    <property type="match status" value="1"/>
</dbReference>
<dbReference type="InterPro" id="IPR039420">
    <property type="entry name" value="WalR-like"/>
</dbReference>
<dbReference type="PROSITE" id="PS50110">
    <property type="entry name" value="RESPONSE_REGULATORY"/>
    <property type="match status" value="1"/>
</dbReference>
<dbReference type="SMART" id="SM00862">
    <property type="entry name" value="Trans_reg_C"/>
    <property type="match status" value="1"/>
</dbReference>
<dbReference type="EMBL" id="JAGILA010000010">
    <property type="protein sequence ID" value="MBP2239033.1"/>
    <property type="molecule type" value="Genomic_DNA"/>
</dbReference>
<name>A0ABS4R839_9HYPH</name>
<evidence type="ECO:0000256" key="2">
    <source>
        <dbReference type="ARBA" id="ARBA00023012"/>
    </source>
</evidence>
<dbReference type="SUPFAM" id="SSF52172">
    <property type="entry name" value="CheY-like"/>
    <property type="match status" value="1"/>
</dbReference>
<dbReference type="InterPro" id="IPR016032">
    <property type="entry name" value="Sig_transdc_resp-reg_C-effctor"/>
</dbReference>
<feature type="domain" description="Response regulatory" evidence="6">
    <location>
        <begin position="40"/>
        <end position="156"/>
    </location>
</feature>
<feature type="DNA-binding region" description="OmpR/PhoB-type" evidence="5">
    <location>
        <begin position="169"/>
        <end position="265"/>
    </location>
</feature>
<evidence type="ECO:0000259" key="7">
    <source>
        <dbReference type="PROSITE" id="PS51755"/>
    </source>
</evidence>
<dbReference type="Proteomes" id="UP000730739">
    <property type="component" value="Unassembled WGS sequence"/>
</dbReference>
<proteinExistence type="predicted"/>
<dbReference type="PANTHER" id="PTHR48111">
    <property type="entry name" value="REGULATOR OF RPOS"/>
    <property type="match status" value="1"/>
</dbReference>
<dbReference type="Gene3D" id="1.10.10.10">
    <property type="entry name" value="Winged helix-like DNA-binding domain superfamily/Winged helix DNA-binding domain"/>
    <property type="match status" value="1"/>
</dbReference>
<reference evidence="8 9" key="1">
    <citation type="submission" date="2021-03" db="EMBL/GenBank/DDBJ databases">
        <title>Genomic Encyclopedia of Type Strains, Phase IV (KMG-IV): sequencing the most valuable type-strain genomes for metagenomic binning, comparative biology and taxonomic classification.</title>
        <authorList>
            <person name="Goeker M."/>
        </authorList>
    </citation>
    <scope>NUCLEOTIDE SEQUENCE [LARGE SCALE GENOMIC DNA]</scope>
    <source>
        <strain evidence="8 9">DSM 13372</strain>
    </source>
</reference>
<dbReference type="InterPro" id="IPR001867">
    <property type="entry name" value="OmpR/PhoB-type_DNA-bd"/>
</dbReference>
<evidence type="ECO:0000256" key="3">
    <source>
        <dbReference type="ARBA" id="ARBA00023125"/>
    </source>
</evidence>
<keyword evidence="3 5" id="KW-0238">DNA-binding</keyword>
<accession>A0ABS4R839</accession>
<evidence type="ECO:0000313" key="9">
    <source>
        <dbReference type="Proteomes" id="UP000730739"/>
    </source>
</evidence>
<dbReference type="InterPro" id="IPR036388">
    <property type="entry name" value="WH-like_DNA-bd_sf"/>
</dbReference>
<gene>
    <name evidence="8" type="ORF">J2Z31_005574</name>
</gene>
<dbReference type="InterPro" id="IPR011006">
    <property type="entry name" value="CheY-like_superfamily"/>
</dbReference>
<feature type="modified residue" description="4-aspartylphosphate" evidence="4">
    <location>
        <position position="89"/>
    </location>
</feature>
<evidence type="ECO:0000256" key="5">
    <source>
        <dbReference type="PROSITE-ProRule" id="PRU01091"/>
    </source>
</evidence>
<dbReference type="SUPFAM" id="SSF46894">
    <property type="entry name" value="C-terminal effector domain of the bipartite response regulators"/>
    <property type="match status" value="1"/>
</dbReference>
<dbReference type="Pfam" id="PF00486">
    <property type="entry name" value="Trans_reg_C"/>
    <property type="match status" value="1"/>
</dbReference>
<evidence type="ECO:0000313" key="8">
    <source>
        <dbReference type="EMBL" id="MBP2239033.1"/>
    </source>
</evidence>
<protein>
    <submittedName>
        <fullName evidence="8">Two-component system phosphate regulon response regulator PhoB</fullName>
    </submittedName>
</protein>
<evidence type="ECO:0000256" key="1">
    <source>
        <dbReference type="ARBA" id="ARBA00022553"/>
    </source>
</evidence>
<organism evidence="8 9">
    <name type="scientific">Sinorhizobium kostiense</name>
    <dbReference type="NCBI Taxonomy" id="76747"/>
    <lineage>
        <taxon>Bacteria</taxon>
        <taxon>Pseudomonadati</taxon>
        <taxon>Pseudomonadota</taxon>
        <taxon>Alphaproteobacteria</taxon>
        <taxon>Hyphomicrobiales</taxon>
        <taxon>Rhizobiaceae</taxon>
        <taxon>Sinorhizobium/Ensifer group</taxon>
        <taxon>Sinorhizobium</taxon>
    </lineage>
</organism>
<dbReference type="InterPro" id="IPR001789">
    <property type="entry name" value="Sig_transdc_resp-reg_receiver"/>
</dbReference>
<feature type="domain" description="OmpR/PhoB-type" evidence="7">
    <location>
        <begin position="169"/>
        <end position="265"/>
    </location>
</feature>